<keyword evidence="4 6" id="KW-1133">Transmembrane helix</keyword>
<dbReference type="SUPFAM" id="SSF103473">
    <property type="entry name" value="MFS general substrate transporter"/>
    <property type="match status" value="1"/>
</dbReference>
<feature type="transmembrane region" description="Helical" evidence="6">
    <location>
        <begin position="178"/>
        <end position="206"/>
    </location>
</feature>
<proteinExistence type="predicted"/>
<evidence type="ECO:0000256" key="1">
    <source>
        <dbReference type="ARBA" id="ARBA00004651"/>
    </source>
</evidence>
<dbReference type="Proteomes" id="UP000546162">
    <property type="component" value="Unassembled WGS sequence"/>
</dbReference>
<sequence length="363" mass="36428">MGGIGAMAPERTDRTGGIWRRRSFVQLWAGQSAGSVSDQLLPIALSLYVVQRGGGVADVSLLLGGRAVALVLCLLIGGVLADRVPRIRLLITADVFRAAVLLAAVAALPHLALGALAVVTVLVTATGPRAALLVAAALFLIGAAVTAGVPGGEPVARRGASVLTDVADGFRAIRDRPWIYAVMGTVCLHLMAGTAVALTLLPVVAARDLGGAGVYGAAVAAMAAGALPAVVVAARYRPARPGRAAMLALVGYALPVLSLALPVGAAGVIAAFAAGGFVVEFFFVYWVAALQRNVPRELLGKVFALDQLGAYALLPVGYALVGPVVAGIGERPALIGGAVLVAVSSVLVLAVPRVAGFGDAPAA</sequence>
<keyword evidence="3 6" id="KW-0812">Transmembrane</keyword>
<dbReference type="PANTHER" id="PTHR23513">
    <property type="entry name" value="INTEGRAL MEMBRANE EFFLUX PROTEIN-RELATED"/>
    <property type="match status" value="1"/>
</dbReference>
<evidence type="ECO:0000256" key="6">
    <source>
        <dbReference type="SAM" id="Phobius"/>
    </source>
</evidence>
<feature type="transmembrane region" description="Helical" evidence="6">
    <location>
        <begin position="130"/>
        <end position="149"/>
    </location>
</feature>
<gene>
    <name evidence="7" type="ORF">BJY16_002610</name>
</gene>
<feature type="transmembrane region" description="Helical" evidence="6">
    <location>
        <begin position="333"/>
        <end position="351"/>
    </location>
</feature>
<evidence type="ECO:0000256" key="2">
    <source>
        <dbReference type="ARBA" id="ARBA00022475"/>
    </source>
</evidence>
<evidence type="ECO:0000256" key="4">
    <source>
        <dbReference type="ARBA" id="ARBA00022989"/>
    </source>
</evidence>
<name>A0A7W7GVN3_9ACTN</name>
<keyword evidence="2" id="KW-1003">Cell membrane</keyword>
<feature type="transmembrane region" description="Helical" evidence="6">
    <location>
        <begin position="244"/>
        <end position="263"/>
    </location>
</feature>
<accession>A0A7W7GVN3</accession>
<reference evidence="7 8" key="1">
    <citation type="submission" date="2020-08" db="EMBL/GenBank/DDBJ databases">
        <title>Sequencing the genomes of 1000 actinobacteria strains.</title>
        <authorList>
            <person name="Klenk H.-P."/>
        </authorList>
    </citation>
    <scope>NUCLEOTIDE SEQUENCE [LARGE SCALE GENOMIC DNA]</scope>
    <source>
        <strain evidence="7 8">DSM 45809</strain>
    </source>
</reference>
<evidence type="ECO:0000313" key="7">
    <source>
        <dbReference type="EMBL" id="MBB4739151.1"/>
    </source>
</evidence>
<dbReference type="InterPro" id="IPR036259">
    <property type="entry name" value="MFS_trans_sf"/>
</dbReference>
<protein>
    <submittedName>
        <fullName evidence="7">MFS family permease</fullName>
    </submittedName>
</protein>
<evidence type="ECO:0000313" key="8">
    <source>
        <dbReference type="Proteomes" id="UP000546162"/>
    </source>
</evidence>
<comment type="subcellular location">
    <subcellularLocation>
        <location evidence="1">Cell membrane</location>
        <topology evidence="1">Multi-pass membrane protein</topology>
    </subcellularLocation>
</comment>
<dbReference type="PANTHER" id="PTHR23513:SF11">
    <property type="entry name" value="STAPHYLOFERRIN A TRANSPORTER"/>
    <property type="match status" value="1"/>
</dbReference>
<feature type="transmembrane region" description="Helical" evidence="6">
    <location>
        <begin position="100"/>
        <end position="124"/>
    </location>
</feature>
<feature type="transmembrane region" description="Helical" evidence="6">
    <location>
        <begin position="59"/>
        <end position="80"/>
    </location>
</feature>
<feature type="transmembrane region" description="Helical" evidence="6">
    <location>
        <begin position="212"/>
        <end position="232"/>
    </location>
</feature>
<keyword evidence="8" id="KW-1185">Reference proteome</keyword>
<dbReference type="Gene3D" id="1.20.1250.20">
    <property type="entry name" value="MFS general substrate transporter like domains"/>
    <property type="match status" value="1"/>
</dbReference>
<feature type="transmembrane region" description="Helical" evidence="6">
    <location>
        <begin position="269"/>
        <end position="290"/>
    </location>
</feature>
<evidence type="ECO:0000256" key="5">
    <source>
        <dbReference type="ARBA" id="ARBA00023136"/>
    </source>
</evidence>
<keyword evidence="5 6" id="KW-0472">Membrane</keyword>
<comment type="caution">
    <text evidence="7">The sequence shown here is derived from an EMBL/GenBank/DDBJ whole genome shotgun (WGS) entry which is preliminary data.</text>
</comment>
<feature type="transmembrane region" description="Helical" evidence="6">
    <location>
        <begin position="302"/>
        <end position="321"/>
    </location>
</feature>
<dbReference type="GO" id="GO:0005886">
    <property type="term" value="C:plasma membrane"/>
    <property type="evidence" value="ECO:0007669"/>
    <property type="project" value="UniProtKB-SubCell"/>
</dbReference>
<organism evidence="7 8">
    <name type="scientific">Actinoplanes octamycinicus</name>
    <dbReference type="NCBI Taxonomy" id="135948"/>
    <lineage>
        <taxon>Bacteria</taxon>
        <taxon>Bacillati</taxon>
        <taxon>Actinomycetota</taxon>
        <taxon>Actinomycetes</taxon>
        <taxon>Micromonosporales</taxon>
        <taxon>Micromonosporaceae</taxon>
        <taxon>Actinoplanes</taxon>
    </lineage>
</organism>
<dbReference type="EMBL" id="JACHNB010000001">
    <property type="protein sequence ID" value="MBB4739151.1"/>
    <property type="molecule type" value="Genomic_DNA"/>
</dbReference>
<evidence type="ECO:0000256" key="3">
    <source>
        <dbReference type="ARBA" id="ARBA00022692"/>
    </source>
</evidence>
<dbReference type="RefSeq" id="WP_203759039.1">
    <property type="nucleotide sequence ID" value="NZ_BOMR01000075.1"/>
</dbReference>
<dbReference type="AlphaFoldDB" id="A0A7W7GVN3"/>